<dbReference type="AlphaFoldDB" id="A0AA88A895"/>
<proteinExistence type="predicted"/>
<sequence length="56" mass="6095">MRKLRARLPSQLGRLISGPRIQPLSPVTRARVPPAGCESPANLPAGWQISWAIILP</sequence>
<evidence type="ECO:0000313" key="2">
    <source>
        <dbReference type="Proteomes" id="UP001187192"/>
    </source>
</evidence>
<accession>A0AA88A895</accession>
<protein>
    <submittedName>
        <fullName evidence="1">Uncharacterized protein</fullName>
    </submittedName>
</protein>
<dbReference type="Proteomes" id="UP001187192">
    <property type="component" value="Unassembled WGS sequence"/>
</dbReference>
<gene>
    <name evidence="1" type="ORF">TIFTF001_005622</name>
</gene>
<dbReference type="EMBL" id="BTGU01000005">
    <property type="protein sequence ID" value="GMN35931.1"/>
    <property type="molecule type" value="Genomic_DNA"/>
</dbReference>
<keyword evidence="2" id="KW-1185">Reference proteome</keyword>
<name>A0AA88A895_FICCA</name>
<comment type="caution">
    <text evidence="1">The sequence shown here is derived from an EMBL/GenBank/DDBJ whole genome shotgun (WGS) entry which is preliminary data.</text>
</comment>
<evidence type="ECO:0000313" key="1">
    <source>
        <dbReference type="EMBL" id="GMN35931.1"/>
    </source>
</evidence>
<organism evidence="1 2">
    <name type="scientific">Ficus carica</name>
    <name type="common">Common fig</name>
    <dbReference type="NCBI Taxonomy" id="3494"/>
    <lineage>
        <taxon>Eukaryota</taxon>
        <taxon>Viridiplantae</taxon>
        <taxon>Streptophyta</taxon>
        <taxon>Embryophyta</taxon>
        <taxon>Tracheophyta</taxon>
        <taxon>Spermatophyta</taxon>
        <taxon>Magnoliopsida</taxon>
        <taxon>eudicotyledons</taxon>
        <taxon>Gunneridae</taxon>
        <taxon>Pentapetalae</taxon>
        <taxon>rosids</taxon>
        <taxon>fabids</taxon>
        <taxon>Rosales</taxon>
        <taxon>Moraceae</taxon>
        <taxon>Ficeae</taxon>
        <taxon>Ficus</taxon>
    </lineage>
</organism>
<reference evidence="1" key="1">
    <citation type="submission" date="2023-07" db="EMBL/GenBank/DDBJ databases">
        <title>draft genome sequence of fig (Ficus carica).</title>
        <authorList>
            <person name="Takahashi T."/>
            <person name="Nishimura K."/>
        </authorList>
    </citation>
    <scope>NUCLEOTIDE SEQUENCE</scope>
</reference>